<reference evidence="5" key="1">
    <citation type="journal article" date="2019" name="Int. J. Syst. Evol. Microbiol.">
        <title>The Global Catalogue of Microorganisms (GCM) 10K type strain sequencing project: providing services to taxonomists for standard genome sequencing and annotation.</title>
        <authorList>
            <consortium name="The Broad Institute Genomics Platform"/>
            <consortium name="The Broad Institute Genome Sequencing Center for Infectious Disease"/>
            <person name="Wu L."/>
            <person name="Ma J."/>
        </authorList>
    </citation>
    <scope>NUCLEOTIDE SEQUENCE [LARGE SCALE GENOMIC DNA]</scope>
    <source>
        <strain evidence="5">CCUG 61889</strain>
    </source>
</reference>
<dbReference type="InterPro" id="IPR036188">
    <property type="entry name" value="FAD/NAD-bd_sf"/>
</dbReference>
<evidence type="ECO:0000259" key="3">
    <source>
        <dbReference type="Pfam" id="PF01494"/>
    </source>
</evidence>
<keyword evidence="5" id="KW-1185">Reference proteome</keyword>
<gene>
    <name evidence="4" type="primary">pobA</name>
    <name evidence="4" type="ORF">ACFOU2_17355</name>
</gene>
<dbReference type="NCBIfam" id="TIGR02360">
    <property type="entry name" value="pbenz_hydroxyl"/>
    <property type="match status" value="1"/>
</dbReference>
<dbReference type="PANTHER" id="PTHR43004">
    <property type="entry name" value="TRK SYSTEM POTASSIUM UPTAKE PROTEIN"/>
    <property type="match status" value="1"/>
</dbReference>
<protein>
    <submittedName>
        <fullName evidence="4">4-hydroxybenzoate 3-monooxygenase</fullName>
        <ecNumber evidence="4">1.14.13.2</ecNumber>
    </submittedName>
</protein>
<proteinExistence type="predicted"/>
<dbReference type="Gene3D" id="3.30.9.10">
    <property type="entry name" value="D-Amino Acid Oxidase, subunit A, domain 2"/>
    <property type="match status" value="1"/>
</dbReference>
<dbReference type="InterPro" id="IPR012733">
    <property type="entry name" value="HB_mOase"/>
</dbReference>
<comment type="caution">
    <text evidence="4">The sequence shown here is derived from an EMBL/GenBank/DDBJ whole genome shotgun (WGS) entry which is preliminary data.</text>
</comment>
<evidence type="ECO:0000313" key="5">
    <source>
        <dbReference type="Proteomes" id="UP001595752"/>
    </source>
</evidence>
<accession>A0ABV8B6Y5</accession>
<dbReference type="RefSeq" id="WP_377917254.1">
    <property type="nucleotide sequence ID" value="NZ_JBHRZT010000068.1"/>
</dbReference>
<dbReference type="GO" id="GO:0018659">
    <property type="term" value="F:4-hydroxybenzoate 3-monooxygenase activity"/>
    <property type="evidence" value="ECO:0007669"/>
    <property type="project" value="UniProtKB-EC"/>
</dbReference>
<evidence type="ECO:0000256" key="2">
    <source>
        <dbReference type="ARBA" id="ARBA00022827"/>
    </source>
</evidence>
<dbReference type="NCBIfam" id="NF006091">
    <property type="entry name" value="PRK08243.1"/>
    <property type="match status" value="1"/>
</dbReference>
<dbReference type="PANTHER" id="PTHR43004:SF3">
    <property type="entry name" value="P-HYDROXYBENZOATE HYDROXYLASE"/>
    <property type="match status" value="1"/>
</dbReference>
<dbReference type="Proteomes" id="UP001595752">
    <property type="component" value="Unassembled WGS sequence"/>
</dbReference>
<keyword evidence="2" id="KW-0274">FAD</keyword>
<dbReference type="Gene3D" id="3.50.50.60">
    <property type="entry name" value="FAD/NAD(P)-binding domain"/>
    <property type="match status" value="1"/>
</dbReference>
<name>A0ABV8B6Y5_9BACI</name>
<keyword evidence="4" id="KW-0560">Oxidoreductase</keyword>
<dbReference type="PRINTS" id="PR00420">
    <property type="entry name" value="RNGMNOXGNASE"/>
</dbReference>
<dbReference type="InterPro" id="IPR050641">
    <property type="entry name" value="RIFMO-like"/>
</dbReference>
<dbReference type="InterPro" id="IPR002938">
    <property type="entry name" value="FAD-bd"/>
</dbReference>
<evidence type="ECO:0000256" key="1">
    <source>
        <dbReference type="ARBA" id="ARBA00022630"/>
    </source>
</evidence>
<dbReference type="EMBL" id="JBHRZT010000068">
    <property type="protein sequence ID" value="MFC3885139.1"/>
    <property type="molecule type" value="Genomic_DNA"/>
</dbReference>
<dbReference type="Pfam" id="PF01494">
    <property type="entry name" value="FAD_binding_3"/>
    <property type="match status" value="1"/>
</dbReference>
<evidence type="ECO:0000313" key="4">
    <source>
        <dbReference type="EMBL" id="MFC3885139.1"/>
    </source>
</evidence>
<feature type="domain" description="FAD-binding" evidence="3">
    <location>
        <begin position="2"/>
        <end position="345"/>
    </location>
</feature>
<sequence length="404" mass="45510">MRTQVGIIGAGPAGLMLSHLLHLQGIESIIIECRSREDIEGTIRAGLLEQGTVDLMKATGVADRMMREGHFHEGIELRYNGKGHRINLYELTGGKKVTVYAQHEVIKDLIAARLNAGGEMIFNVGDVSLHDLDTSAPKIRFRKDKDGELQEITCDYIAGCDGFHGPSRPSIPSSIRKEYQKIYPFGWLGILTEAPPSAPELIYAYHERGFALLSTRSPEIQRLYIQVDPNDHISNWSDDRIWEELHARLATRDGWKLIDGPIIQKNIVAMRSFVCDPMQYGRLFLAGDAAHIVPPTGAKGLNLAMADVQVLARALDAFYTSGDAEPLMRYSETCLRRVWKAERFSWYMTSMLHRHHDYTPFEHQIQLAELDYVTSSRAGSTSLAENYVGLPMEWKEKETVATLR</sequence>
<keyword evidence="1" id="KW-0285">Flavoprotein</keyword>
<dbReference type="SUPFAM" id="SSF54373">
    <property type="entry name" value="FAD-linked reductases, C-terminal domain"/>
    <property type="match status" value="1"/>
</dbReference>
<dbReference type="EC" id="1.14.13.2" evidence="4"/>
<organism evidence="4 5">
    <name type="scientific">Bacillus songklensis</name>
    <dbReference type="NCBI Taxonomy" id="1069116"/>
    <lineage>
        <taxon>Bacteria</taxon>
        <taxon>Bacillati</taxon>
        <taxon>Bacillota</taxon>
        <taxon>Bacilli</taxon>
        <taxon>Bacillales</taxon>
        <taxon>Bacillaceae</taxon>
        <taxon>Bacillus</taxon>
    </lineage>
</organism>
<dbReference type="SUPFAM" id="SSF51905">
    <property type="entry name" value="FAD/NAD(P)-binding domain"/>
    <property type="match status" value="1"/>
</dbReference>